<organism evidence="1 2">
    <name type="scientific">Pseudaquabacterium terrae</name>
    <dbReference type="NCBI Taxonomy" id="2732868"/>
    <lineage>
        <taxon>Bacteria</taxon>
        <taxon>Pseudomonadati</taxon>
        <taxon>Pseudomonadota</taxon>
        <taxon>Betaproteobacteria</taxon>
        <taxon>Burkholderiales</taxon>
        <taxon>Sphaerotilaceae</taxon>
        <taxon>Pseudaquabacterium</taxon>
    </lineage>
</organism>
<name>A0ABX2ESD7_9BURK</name>
<evidence type="ECO:0000313" key="2">
    <source>
        <dbReference type="Proteomes" id="UP000737171"/>
    </source>
</evidence>
<gene>
    <name evidence="1" type="ORF">HLB44_31630</name>
</gene>
<dbReference type="EMBL" id="JABRWJ010000012">
    <property type="protein sequence ID" value="NRF71547.1"/>
    <property type="molecule type" value="Genomic_DNA"/>
</dbReference>
<proteinExistence type="predicted"/>
<reference evidence="1 2" key="1">
    <citation type="submission" date="2020-05" db="EMBL/GenBank/DDBJ databases">
        <title>Aquincola sp. isolate from soil.</title>
        <authorList>
            <person name="Han J."/>
            <person name="Kim D.-U."/>
        </authorList>
    </citation>
    <scope>NUCLEOTIDE SEQUENCE [LARGE SCALE GENOMIC DNA]</scope>
    <source>
        <strain evidence="1 2">S2</strain>
    </source>
</reference>
<dbReference type="Proteomes" id="UP000737171">
    <property type="component" value="Unassembled WGS sequence"/>
</dbReference>
<accession>A0ABX2ESD7</accession>
<keyword evidence="2" id="KW-1185">Reference proteome</keyword>
<protein>
    <submittedName>
        <fullName evidence="1">Uncharacterized protein</fullName>
    </submittedName>
</protein>
<comment type="caution">
    <text evidence="1">The sequence shown here is derived from an EMBL/GenBank/DDBJ whole genome shotgun (WGS) entry which is preliminary data.</text>
</comment>
<sequence>MKLDPFVVVGDAPFSCRRDDIVAARGQPFAEARNDVGLTELDYGDIVFRFQDNGRLEEITTQAPVLELDAVAVPFRSLEAFVQAQDPDAFRRAGFIVSPRFGLAFDPSEPCWITALARHCLAQWRAL</sequence>
<evidence type="ECO:0000313" key="1">
    <source>
        <dbReference type="EMBL" id="NRF71547.1"/>
    </source>
</evidence>